<evidence type="ECO:0000313" key="2">
    <source>
        <dbReference type="Proteomes" id="UP000504632"/>
    </source>
</evidence>
<dbReference type="OrthoDB" id="10005811at2759"/>
<evidence type="ECO:0000313" key="3">
    <source>
        <dbReference type="RefSeq" id="XP_030632927.1"/>
    </source>
</evidence>
<dbReference type="CTD" id="90288"/>
<dbReference type="RefSeq" id="XP_030632927.1">
    <property type="nucleotide sequence ID" value="XM_030777067.1"/>
</dbReference>
<gene>
    <name evidence="3" type="primary">efcab12</name>
</gene>
<sequence length="155" mass="17357">MMGGHGFMTRNNVRALGEGEEGGKEAGEEEAALRRTHREMPVFSSRRAILRGPKVMTSSTCHTEVKHQCGPTHEEYGYPTRKRRQVWTRRADPNAFWPGREEHVRLYLPQVGFSPGGVLFQCIQHTPAPSPGNWPVSPQGYSTSGDIDGHKVYTL</sequence>
<dbReference type="InterPro" id="IPR042847">
    <property type="entry name" value="EFC12"/>
</dbReference>
<dbReference type="AlphaFoldDB" id="A0A6J2VLU4"/>
<dbReference type="GeneID" id="115814289"/>
<name>A0A6J2VLU4_CHACN</name>
<accession>A0A6J2VLU4</accession>
<dbReference type="Proteomes" id="UP000504632">
    <property type="component" value="Chromosome 6"/>
</dbReference>
<evidence type="ECO:0000256" key="1">
    <source>
        <dbReference type="SAM" id="MobiDB-lite"/>
    </source>
</evidence>
<dbReference type="InParanoid" id="A0A6J2VLU4"/>
<organism evidence="2 3">
    <name type="scientific">Chanos chanos</name>
    <name type="common">Milkfish</name>
    <name type="synonym">Mugil chanos</name>
    <dbReference type="NCBI Taxonomy" id="29144"/>
    <lineage>
        <taxon>Eukaryota</taxon>
        <taxon>Metazoa</taxon>
        <taxon>Chordata</taxon>
        <taxon>Craniata</taxon>
        <taxon>Vertebrata</taxon>
        <taxon>Euteleostomi</taxon>
        <taxon>Actinopterygii</taxon>
        <taxon>Neopterygii</taxon>
        <taxon>Teleostei</taxon>
        <taxon>Ostariophysi</taxon>
        <taxon>Gonorynchiformes</taxon>
        <taxon>Chanidae</taxon>
        <taxon>Chanos</taxon>
    </lineage>
</organism>
<dbReference type="PANTHER" id="PTHR47225:SF1">
    <property type="entry name" value="EF-HAND CALCIUM-BINDING DOMAIN-CONTAINING PROTEIN 12"/>
    <property type="match status" value="1"/>
</dbReference>
<keyword evidence="2" id="KW-1185">Reference proteome</keyword>
<reference evidence="3" key="1">
    <citation type="submission" date="2025-08" db="UniProtKB">
        <authorList>
            <consortium name="RefSeq"/>
        </authorList>
    </citation>
    <scope>IDENTIFICATION</scope>
</reference>
<dbReference type="PANTHER" id="PTHR47225">
    <property type="entry name" value="EF-HAND CALCIUM-BINDING DOMAIN-CONTAINING PROTEIN 12"/>
    <property type="match status" value="1"/>
</dbReference>
<protein>
    <submittedName>
        <fullName evidence="3">EF-hand calcium-binding domain-containing protein 12</fullName>
    </submittedName>
</protein>
<proteinExistence type="predicted"/>
<feature type="region of interest" description="Disordered" evidence="1">
    <location>
        <begin position="1"/>
        <end position="36"/>
    </location>
</feature>